<name>R6MYY5_9FIRM</name>
<dbReference type="Proteomes" id="UP000018168">
    <property type="component" value="Unassembled WGS sequence"/>
</dbReference>
<accession>R6MYY5</accession>
<evidence type="ECO:0000256" key="1">
    <source>
        <dbReference type="SAM" id="Phobius"/>
    </source>
</evidence>
<dbReference type="EMBL" id="CBEP010000091">
    <property type="protein sequence ID" value="CDC04993.1"/>
    <property type="molecule type" value="Genomic_DNA"/>
</dbReference>
<gene>
    <name evidence="2" type="ORF">BN578_00525</name>
</gene>
<sequence length="49" mass="5491">MVRCNYKRQGKCALYFALGLTCSCLFPDRFVIGIVAIVVIVLAVSLIRR</sequence>
<feature type="transmembrane region" description="Helical" evidence="1">
    <location>
        <begin position="30"/>
        <end position="47"/>
    </location>
</feature>
<proteinExistence type="predicted"/>
<keyword evidence="1" id="KW-0472">Membrane</keyword>
<reference evidence="2" key="1">
    <citation type="submission" date="2012-11" db="EMBL/GenBank/DDBJ databases">
        <title>Dependencies among metagenomic species, viruses, plasmids and units of genetic variation.</title>
        <authorList>
            <person name="Nielsen H.B."/>
            <person name="Almeida M."/>
            <person name="Juncker A.S."/>
            <person name="Rasmussen S."/>
            <person name="Li J."/>
            <person name="Sunagawa S."/>
            <person name="Plichta D."/>
            <person name="Gautier L."/>
            <person name="Le Chatelier E."/>
            <person name="Peletier E."/>
            <person name="Bonde I."/>
            <person name="Nielsen T."/>
            <person name="Manichanh C."/>
            <person name="Arumugam M."/>
            <person name="Batto J."/>
            <person name="Santos M.B.Q.D."/>
            <person name="Blom N."/>
            <person name="Borruel N."/>
            <person name="Burgdorf K.S."/>
            <person name="Boumezbeur F."/>
            <person name="Casellas F."/>
            <person name="Dore J."/>
            <person name="Guarner F."/>
            <person name="Hansen T."/>
            <person name="Hildebrand F."/>
            <person name="Kaas R.S."/>
            <person name="Kennedy S."/>
            <person name="Kristiansen K."/>
            <person name="Kultima J.R."/>
            <person name="Leonard P."/>
            <person name="Levenez F."/>
            <person name="Lund O."/>
            <person name="Moumen B."/>
            <person name="Le Paslier D."/>
            <person name="Pons N."/>
            <person name="Pedersen O."/>
            <person name="Prifti E."/>
            <person name="Qin J."/>
            <person name="Raes J."/>
            <person name="Tap J."/>
            <person name="Tims S."/>
            <person name="Ussery D.W."/>
            <person name="Yamada T."/>
            <person name="MetaHit consortium"/>
            <person name="Renault P."/>
            <person name="Sicheritz-Ponten T."/>
            <person name="Bork P."/>
            <person name="Wang J."/>
            <person name="Brunak S."/>
            <person name="Ehrlich S.D."/>
        </authorList>
    </citation>
    <scope>NUCLEOTIDE SEQUENCE [LARGE SCALE GENOMIC DNA]</scope>
</reference>
<dbReference type="AlphaFoldDB" id="R6MYY5"/>
<protein>
    <recommendedName>
        <fullName evidence="4">Lipoprotein</fullName>
    </recommendedName>
</protein>
<evidence type="ECO:0000313" key="2">
    <source>
        <dbReference type="EMBL" id="CDC04993.1"/>
    </source>
</evidence>
<keyword evidence="1" id="KW-1133">Transmembrane helix</keyword>
<dbReference type="PROSITE" id="PS51257">
    <property type="entry name" value="PROKAR_LIPOPROTEIN"/>
    <property type="match status" value="1"/>
</dbReference>
<evidence type="ECO:0000313" key="3">
    <source>
        <dbReference type="Proteomes" id="UP000018168"/>
    </source>
</evidence>
<evidence type="ECO:0008006" key="4">
    <source>
        <dbReference type="Google" id="ProtNLM"/>
    </source>
</evidence>
<keyword evidence="1" id="KW-0812">Transmembrane</keyword>
<comment type="caution">
    <text evidence="2">The sequence shown here is derived from an EMBL/GenBank/DDBJ whole genome shotgun (WGS) entry which is preliminary data.</text>
</comment>
<organism evidence="2 3">
    <name type="scientific">[Clostridium] leptum CAG:27</name>
    <dbReference type="NCBI Taxonomy" id="1263068"/>
    <lineage>
        <taxon>Bacteria</taxon>
        <taxon>Bacillati</taxon>
        <taxon>Bacillota</taxon>
        <taxon>Clostridia</taxon>
        <taxon>Eubacteriales</taxon>
        <taxon>Oscillospiraceae</taxon>
        <taxon>Oscillospiraceae incertae sedis</taxon>
    </lineage>
</organism>